<evidence type="ECO:0000256" key="1">
    <source>
        <dbReference type="ARBA" id="ARBA00023002"/>
    </source>
</evidence>
<gene>
    <name evidence="4" type="ORF">V5O48_018312</name>
</gene>
<dbReference type="Proteomes" id="UP001465976">
    <property type="component" value="Unassembled WGS sequence"/>
</dbReference>
<evidence type="ECO:0000313" key="4">
    <source>
        <dbReference type="EMBL" id="KAL0563752.1"/>
    </source>
</evidence>
<evidence type="ECO:0000313" key="5">
    <source>
        <dbReference type="Proteomes" id="UP001465976"/>
    </source>
</evidence>
<dbReference type="PANTHER" id="PTHR10366">
    <property type="entry name" value="NAD DEPENDENT EPIMERASE/DEHYDRATASE"/>
    <property type="match status" value="1"/>
</dbReference>
<dbReference type="InterPro" id="IPR050425">
    <property type="entry name" value="NAD(P)_dehydrat-like"/>
</dbReference>
<organism evidence="4 5">
    <name type="scientific">Marasmius crinis-equi</name>
    <dbReference type="NCBI Taxonomy" id="585013"/>
    <lineage>
        <taxon>Eukaryota</taxon>
        <taxon>Fungi</taxon>
        <taxon>Dikarya</taxon>
        <taxon>Basidiomycota</taxon>
        <taxon>Agaricomycotina</taxon>
        <taxon>Agaricomycetes</taxon>
        <taxon>Agaricomycetidae</taxon>
        <taxon>Agaricales</taxon>
        <taxon>Marasmiineae</taxon>
        <taxon>Marasmiaceae</taxon>
        <taxon>Marasmius</taxon>
    </lineage>
</organism>
<dbReference type="SUPFAM" id="SSF51735">
    <property type="entry name" value="NAD(P)-binding Rossmann-fold domains"/>
    <property type="match status" value="1"/>
</dbReference>
<keyword evidence="5" id="KW-1185">Reference proteome</keyword>
<evidence type="ECO:0000256" key="2">
    <source>
        <dbReference type="ARBA" id="ARBA00023445"/>
    </source>
</evidence>
<dbReference type="EMBL" id="JBAHYK010003229">
    <property type="protein sequence ID" value="KAL0563752.1"/>
    <property type="molecule type" value="Genomic_DNA"/>
</dbReference>
<keyword evidence="1" id="KW-0560">Oxidoreductase</keyword>
<protein>
    <recommendedName>
        <fullName evidence="3">NAD-dependent epimerase/dehydratase domain-containing protein</fullName>
    </recommendedName>
</protein>
<reference evidence="4 5" key="1">
    <citation type="submission" date="2024-02" db="EMBL/GenBank/DDBJ databases">
        <title>A draft genome for the cacao thread blight pathogen Marasmius crinis-equi.</title>
        <authorList>
            <person name="Cohen S.P."/>
            <person name="Baruah I.K."/>
            <person name="Amoako-Attah I."/>
            <person name="Bukari Y."/>
            <person name="Meinhardt L.W."/>
            <person name="Bailey B.A."/>
        </authorList>
    </citation>
    <scope>NUCLEOTIDE SEQUENCE [LARGE SCALE GENOMIC DNA]</scope>
    <source>
        <strain evidence="4 5">GH-76</strain>
    </source>
</reference>
<dbReference type="InterPro" id="IPR036291">
    <property type="entry name" value="NAD(P)-bd_dom_sf"/>
</dbReference>
<evidence type="ECO:0000259" key="3">
    <source>
        <dbReference type="Pfam" id="PF01370"/>
    </source>
</evidence>
<comment type="caution">
    <text evidence="4">The sequence shown here is derived from an EMBL/GenBank/DDBJ whole genome shotgun (WGS) entry which is preliminary data.</text>
</comment>
<dbReference type="Pfam" id="PF01370">
    <property type="entry name" value="Epimerase"/>
    <property type="match status" value="1"/>
</dbReference>
<name>A0ABR3ELJ0_9AGAR</name>
<comment type="similarity">
    <text evidence="2">Belongs to the NAD(P)-dependent epimerase/dehydratase family. Dihydroflavonol-4-reductase subfamily.</text>
</comment>
<sequence length="360" mass="38559">MPIIDLDSQPEPLILVSGVSGFIGAHVARTLLERGYNVRGTIRSASKGQELAKLLNDLPGTFEFVVVEEVSREGAFDEAIRGVDAVLHLASPFILDGDESTEIIQPAVKGTLGILESIKKHGSDKVKRVIITSSTAAIGHPLPAHFSEEDWNTAAIKEASELGKKASLPVQYCASKALAEKAAWSFVSSNQPLAWDLVVLNFPFVFGPTVSAVKAPTGLGASAGGWYQTVMTQDAGGKSSAELDSRNLPWIDVRDAAEAQARALAKENAGGERIIVMSGPSSWQEWLDVANSLDPMPYSKHPLARGIPGSGTCSASDPSCTSEKAKRILGMSNDGEAEWKFKTKLETARDILIDYETRGW</sequence>
<dbReference type="InterPro" id="IPR001509">
    <property type="entry name" value="Epimerase_deHydtase"/>
</dbReference>
<accession>A0ABR3ELJ0</accession>
<proteinExistence type="inferred from homology"/>
<dbReference type="Gene3D" id="3.40.50.720">
    <property type="entry name" value="NAD(P)-binding Rossmann-like Domain"/>
    <property type="match status" value="1"/>
</dbReference>
<feature type="domain" description="NAD-dependent epimerase/dehydratase" evidence="3">
    <location>
        <begin position="14"/>
        <end position="272"/>
    </location>
</feature>
<dbReference type="PANTHER" id="PTHR10366:SF564">
    <property type="entry name" value="STEROL-4-ALPHA-CARBOXYLATE 3-DEHYDROGENASE, DECARBOXYLATING"/>
    <property type="match status" value="1"/>
</dbReference>